<keyword evidence="9 10" id="KW-0472">Membrane</keyword>
<comment type="cofactor">
    <cofactor evidence="1">
        <name>Zn(2+)</name>
        <dbReference type="ChEBI" id="CHEBI:29105"/>
    </cofactor>
</comment>
<evidence type="ECO:0000256" key="8">
    <source>
        <dbReference type="ARBA" id="ARBA00022989"/>
    </source>
</evidence>
<dbReference type="EMBL" id="FAOO01000007">
    <property type="protein sequence ID" value="CUU05441.1"/>
    <property type="molecule type" value="Genomic_DNA"/>
</dbReference>
<evidence type="ECO:0000256" key="1">
    <source>
        <dbReference type="ARBA" id="ARBA00001947"/>
    </source>
</evidence>
<evidence type="ECO:0000256" key="10">
    <source>
        <dbReference type="SAM" id="Phobius"/>
    </source>
</evidence>
<protein>
    <submittedName>
        <fullName evidence="12">Peptidase family M50</fullName>
    </submittedName>
</protein>
<keyword evidence="13" id="KW-1185">Reference proteome</keyword>
<dbReference type="CDD" id="cd06160">
    <property type="entry name" value="S2P-M50_like_2"/>
    <property type="match status" value="1"/>
</dbReference>
<feature type="transmembrane region" description="Helical" evidence="10">
    <location>
        <begin position="87"/>
        <end position="107"/>
    </location>
</feature>
<dbReference type="Proteomes" id="UP000320623">
    <property type="component" value="Unassembled WGS sequence"/>
</dbReference>
<dbReference type="Pfam" id="PF02163">
    <property type="entry name" value="Peptidase_M50"/>
    <property type="match status" value="1"/>
</dbReference>
<evidence type="ECO:0000256" key="5">
    <source>
        <dbReference type="ARBA" id="ARBA00022692"/>
    </source>
</evidence>
<evidence type="ECO:0000256" key="6">
    <source>
        <dbReference type="ARBA" id="ARBA00022801"/>
    </source>
</evidence>
<keyword evidence="7" id="KW-0809">Transit peptide</keyword>
<evidence type="ECO:0000256" key="7">
    <source>
        <dbReference type="ARBA" id="ARBA00022946"/>
    </source>
</evidence>
<reference evidence="13" key="1">
    <citation type="submission" date="2015-11" db="EMBL/GenBank/DDBJ databases">
        <authorList>
            <person name="Varghese N."/>
        </authorList>
    </citation>
    <scope>NUCLEOTIDE SEQUENCE [LARGE SCALE GENOMIC DNA]</scope>
</reference>
<dbReference type="OrthoDB" id="9774391at2"/>
<keyword evidence="6" id="KW-0378">Hydrolase</keyword>
<feature type="transmembrane region" description="Helical" evidence="10">
    <location>
        <begin position="199"/>
        <end position="220"/>
    </location>
</feature>
<dbReference type="PANTHER" id="PTHR31412:SF0">
    <property type="entry name" value="ZINC METALLOPROTEASE EGY1, CHLOROPLASTIC-RELATED"/>
    <property type="match status" value="1"/>
</dbReference>
<keyword evidence="5 10" id="KW-0812">Transmembrane</keyword>
<dbReference type="InterPro" id="IPR008915">
    <property type="entry name" value="Peptidase_M50"/>
</dbReference>
<gene>
    <name evidence="12" type="ORF">JGI1_01256</name>
</gene>
<feature type="transmembrane region" description="Helical" evidence="10">
    <location>
        <begin position="20"/>
        <end position="42"/>
    </location>
</feature>
<dbReference type="RefSeq" id="WP_140944998.1">
    <property type="nucleotide sequence ID" value="NZ_FAOO01000007.1"/>
</dbReference>
<sequence length="319" mass="36130">MSGSEFYQLFSYREYRPNYALHLLLFVVTFLTVAIAGVQWILKDPYELSNLHLGLPYALSILFIIASHEFGHYFAAKRHGVVTTLPFFIPFPPIPFVLNFGTLGAIIRIKSVVPNKKALFDIGVAGPISGFIATLLVLIYGFLNLPDVEYLYQIHPEYRFLPTLPKGDLTFGDTLLFLIFKKFFSLINPDAFIPPMNEIYHYPYLCAGWFGLLVTAMNLIPIGQLDGGHIIFAMFGENHKYIARGFFYSLIVLGLFGIFEQNIGWPGWLVWALVLYFVVKIEHPPVGTFGVLDNKRKIIGWITIAIFILSISPVPITIK</sequence>
<feature type="transmembrane region" description="Helical" evidence="10">
    <location>
        <begin position="241"/>
        <end position="259"/>
    </location>
</feature>
<organism evidence="12 13">
    <name type="scientific">Candidatus Thermokryptus mobilis</name>
    <dbReference type="NCBI Taxonomy" id="1643428"/>
    <lineage>
        <taxon>Bacteria</taxon>
        <taxon>Pseudomonadati</taxon>
        <taxon>Candidatus Kryptoniota</taxon>
        <taxon>Candidatus Thermokryptus</taxon>
    </lineage>
</organism>
<feature type="transmembrane region" description="Helical" evidence="10">
    <location>
        <begin position="54"/>
        <end position="75"/>
    </location>
</feature>
<evidence type="ECO:0000256" key="4">
    <source>
        <dbReference type="ARBA" id="ARBA00022670"/>
    </source>
</evidence>
<dbReference type="STRING" id="1643428.GCA_001442855_01229"/>
<keyword evidence="8 10" id="KW-1133">Transmembrane helix</keyword>
<evidence type="ECO:0000313" key="13">
    <source>
        <dbReference type="Proteomes" id="UP000320623"/>
    </source>
</evidence>
<feature type="transmembrane region" description="Helical" evidence="10">
    <location>
        <begin position="298"/>
        <end position="318"/>
    </location>
</feature>
<keyword evidence="4" id="KW-0645">Protease</keyword>
<evidence type="ECO:0000313" key="12">
    <source>
        <dbReference type="EMBL" id="CUU05441.1"/>
    </source>
</evidence>
<feature type="transmembrane region" description="Helical" evidence="10">
    <location>
        <begin position="119"/>
        <end position="143"/>
    </location>
</feature>
<dbReference type="AlphaFoldDB" id="A0A0S4N5Z1"/>
<dbReference type="GO" id="GO:0016020">
    <property type="term" value="C:membrane"/>
    <property type="evidence" value="ECO:0007669"/>
    <property type="project" value="UniProtKB-SubCell"/>
</dbReference>
<dbReference type="InterPro" id="IPR044838">
    <property type="entry name" value="EGY1-like"/>
</dbReference>
<comment type="subcellular location">
    <subcellularLocation>
        <location evidence="2">Membrane</location>
        <topology evidence="2">Multi-pass membrane protein</topology>
    </subcellularLocation>
</comment>
<dbReference type="GO" id="GO:0008233">
    <property type="term" value="F:peptidase activity"/>
    <property type="evidence" value="ECO:0007669"/>
    <property type="project" value="UniProtKB-KW"/>
</dbReference>
<proteinExistence type="inferred from homology"/>
<feature type="domain" description="Peptidase M50" evidence="11">
    <location>
        <begin position="58"/>
        <end position="239"/>
    </location>
</feature>
<dbReference type="PANTHER" id="PTHR31412">
    <property type="entry name" value="ZINC METALLOPROTEASE EGY1"/>
    <property type="match status" value="1"/>
</dbReference>
<name>A0A0S4N5Z1_9BACT</name>
<comment type="similarity">
    <text evidence="3">Belongs to the peptidase M50B family.</text>
</comment>
<evidence type="ECO:0000259" key="11">
    <source>
        <dbReference type="Pfam" id="PF02163"/>
    </source>
</evidence>
<evidence type="ECO:0000256" key="2">
    <source>
        <dbReference type="ARBA" id="ARBA00004141"/>
    </source>
</evidence>
<evidence type="ECO:0000256" key="9">
    <source>
        <dbReference type="ARBA" id="ARBA00023136"/>
    </source>
</evidence>
<accession>A0A0S4N5Z1</accession>
<evidence type="ECO:0000256" key="3">
    <source>
        <dbReference type="ARBA" id="ARBA00007931"/>
    </source>
</evidence>
<dbReference type="GO" id="GO:0006508">
    <property type="term" value="P:proteolysis"/>
    <property type="evidence" value="ECO:0007669"/>
    <property type="project" value="UniProtKB-KW"/>
</dbReference>
<feature type="transmembrane region" description="Helical" evidence="10">
    <location>
        <begin position="265"/>
        <end position="286"/>
    </location>
</feature>